<dbReference type="Pfam" id="PF01471">
    <property type="entry name" value="PG_binding_1"/>
    <property type="match status" value="1"/>
</dbReference>
<organism evidence="4 5">
    <name type="scientific">Candidatus Staskawiczbacteria bacterium RIFCSPHIGHO2_01_FULL_34_27</name>
    <dbReference type="NCBI Taxonomy" id="1802199"/>
    <lineage>
        <taxon>Bacteria</taxon>
        <taxon>Candidatus Staskawicziibacteriota</taxon>
    </lineage>
</organism>
<gene>
    <name evidence="4" type="ORF">A2639_00195</name>
</gene>
<dbReference type="SUPFAM" id="SSF47090">
    <property type="entry name" value="PGBD-like"/>
    <property type="match status" value="2"/>
</dbReference>
<protein>
    <submittedName>
        <fullName evidence="4">Uncharacterized protein</fullName>
    </submittedName>
</protein>
<dbReference type="EMBL" id="MHOL01000003">
    <property type="protein sequence ID" value="OGZ63337.1"/>
    <property type="molecule type" value="Genomic_DNA"/>
</dbReference>
<feature type="compositionally biased region" description="Polar residues" evidence="1">
    <location>
        <begin position="238"/>
        <end position="258"/>
    </location>
</feature>
<evidence type="ECO:0000259" key="3">
    <source>
        <dbReference type="Pfam" id="PF24514"/>
    </source>
</evidence>
<accession>A0A1G2HLH4</accession>
<feature type="compositionally biased region" description="Low complexity" evidence="1">
    <location>
        <begin position="220"/>
        <end position="237"/>
    </location>
</feature>
<dbReference type="InterPro" id="IPR014756">
    <property type="entry name" value="Ig_E-set"/>
</dbReference>
<feature type="domain" description="Peptidoglycan binding-like" evidence="2">
    <location>
        <begin position="273"/>
        <end position="332"/>
    </location>
</feature>
<feature type="compositionally biased region" description="Polar residues" evidence="1">
    <location>
        <begin position="395"/>
        <end position="409"/>
    </location>
</feature>
<feature type="compositionally biased region" description="Low complexity" evidence="1">
    <location>
        <begin position="183"/>
        <end position="213"/>
    </location>
</feature>
<dbReference type="InterPro" id="IPR036365">
    <property type="entry name" value="PGBD-like_sf"/>
</dbReference>
<dbReference type="InterPro" id="IPR055371">
    <property type="entry name" value="SpaA_PFL_dom_4"/>
</dbReference>
<reference evidence="4 5" key="1">
    <citation type="journal article" date="2016" name="Nat. Commun.">
        <title>Thousands of microbial genomes shed light on interconnected biogeochemical processes in an aquifer system.</title>
        <authorList>
            <person name="Anantharaman K."/>
            <person name="Brown C.T."/>
            <person name="Hug L.A."/>
            <person name="Sharon I."/>
            <person name="Castelle C.J."/>
            <person name="Probst A.J."/>
            <person name="Thomas B.C."/>
            <person name="Singh A."/>
            <person name="Wilkins M.J."/>
            <person name="Karaoz U."/>
            <person name="Brodie E.L."/>
            <person name="Williams K.H."/>
            <person name="Hubbard S.S."/>
            <person name="Banfield J.F."/>
        </authorList>
    </citation>
    <scope>NUCLEOTIDE SEQUENCE [LARGE SCALE GENOMIC DNA]</scope>
</reference>
<proteinExistence type="predicted"/>
<dbReference type="AlphaFoldDB" id="A0A1G2HLH4"/>
<dbReference type="Gene3D" id="1.10.101.10">
    <property type="entry name" value="PGBD-like superfamily/PGBD"/>
    <property type="match status" value="1"/>
</dbReference>
<evidence type="ECO:0000313" key="4">
    <source>
        <dbReference type="EMBL" id="OGZ63337.1"/>
    </source>
</evidence>
<dbReference type="InterPro" id="IPR013783">
    <property type="entry name" value="Ig-like_fold"/>
</dbReference>
<dbReference type="Gene3D" id="2.60.40.10">
    <property type="entry name" value="Immunoglobulins"/>
    <property type="match status" value="2"/>
</dbReference>
<feature type="region of interest" description="Disordered" evidence="1">
    <location>
        <begin position="347"/>
        <end position="409"/>
    </location>
</feature>
<dbReference type="InterPro" id="IPR036366">
    <property type="entry name" value="PGBDSf"/>
</dbReference>
<evidence type="ECO:0000259" key="2">
    <source>
        <dbReference type="Pfam" id="PF01471"/>
    </source>
</evidence>
<evidence type="ECO:0000256" key="1">
    <source>
        <dbReference type="SAM" id="MobiDB-lite"/>
    </source>
</evidence>
<feature type="region of interest" description="Disordered" evidence="1">
    <location>
        <begin position="183"/>
        <end position="258"/>
    </location>
</feature>
<name>A0A1G2HLH4_9BACT</name>
<evidence type="ECO:0000313" key="5">
    <source>
        <dbReference type="Proteomes" id="UP000178991"/>
    </source>
</evidence>
<comment type="caution">
    <text evidence="4">The sequence shown here is derived from an EMBL/GenBank/DDBJ whole genome shotgun (WGS) entry which is preliminary data.</text>
</comment>
<dbReference type="Proteomes" id="UP000178991">
    <property type="component" value="Unassembled WGS sequence"/>
</dbReference>
<feature type="region of interest" description="Disordered" evidence="1">
    <location>
        <begin position="1037"/>
        <end position="1057"/>
    </location>
</feature>
<feature type="compositionally biased region" description="Low complexity" evidence="1">
    <location>
        <begin position="347"/>
        <end position="394"/>
    </location>
</feature>
<sequence>MQKYFFKTIILLSVVFVLTFGGAPFAKAENLTPSTAESLISILQTQIYNLKLQLINLQLDNLKQQFLAALPTISTTTPTITTAPPATGIIVVRKITIGGDSVFPFNSNANGYGSFTISSNANIGFYNLVVAPGTYIINEGVTAGWTKTGDTCLPSITVASGGTVSCTVTNTKSIVNNPVPTINNITPTPTTPITTETTTPLTGTTNPTPTSTTSPPPPTTTTTPLTTTPTPATTTPTQNQIPSNFSSTTPEVSTPITSLPTSVSSSILYGQTSPAVSYLQQALMQSGYFISAGATGFFGNQTVEALGKFQTDNKILVDPSLLGKIVGPKTYTAFAQYGFNFSAMDAENTSENTPESSSATTTPTVTPFSSAPAAAGPAPTPTATTSTTIPTTTPINNQTPRIDSVNPNSVTVGGPGRSYTVTGKGFVSSSVVWLNIEARTTIYYSVTELQVYIPYTDLITATTFYITVVNPVGVTSNAVSFTVSAVTTPPIIPPATPSTNNPVPIIIYIEPTTIEVGQYPNGLSLKVFCTNCDSSSIIKYDGLSRITSYNNGIFNNYLTTSISSWDITLAGIHKITIFNPAPVGGTSNAVFFNIENPTPVITSISPTSAITGSAVPITITINGTGFVSTSEVQIFGSSGWQKNNYIYDSSTKLKLIIPISELLNPKTIELRIFNPGLGGGTSNSINFPVLAVNPVPNITSISPQSIGRGGPDLNLAVYGNNFATNSIVRFDGQNKSTKDITIISNSGGSTNSLSAIILASDLLTNGTHNITIFNPGPGGGTSNSVVLTVTNTNATTGTLIVNKNTVNEDDTFAFDVRGGLTGNVDFLNTKMQIETINNVGSTGSIILYSGVYDVEEFTDSRRWIVTSSSCNIAGGGTTGTFDLNKTLRGFNIESNSTVTCTFNNTYDYGTTSNLNNNPTPSPTIITNPTASIPVTSVSPTTNNYKISFGQTNNGVGNLQMVLIAIGLLDVDPTGYFGFATSTALSTLQTTTFGLSSTNPNNGKNAGPWTQTMMRQTYNVDIQDNTQAKVFFEQASTTTESFGPGQSTPAGSSAQGSSRVTNICERHFPVPGVRWSCETVEFFGAECTQLNSSKEEPTKFVRGTNCDGSKTKSDAPCPLGYKCANKSDTSYQCTALGRSEPSIFKIGQCQNSSKSKQ</sequence>
<feature type="domain" description="SpaA-like prealbumin fold" evidence="3">
    <location>
        <begin position="800"/>
        <end position="906"/>
    </location>
</feature>
<dbReference type="SUPFAM" id="SSF81296">
    <property type="entry name" value="E set domains"/>
    <property type="match status" value="3"/>
</dbReference>
<dbReference type="Pfam" id="PF24514">
    <property type="entry name" value="SpaA_4"/>
    <property type="match status" value="1"/>
</dbReference>
<dbReference type="InterPro" id="IPR002477">
    <property type="entry name" value="Peptidoglycan-bd-like"/>
</dbReference>